<feature type="domain" description="F-box" evidence="1">
    <location>
        <begin position="23"/>
        <end position="61"/>
    </location>
</feature>
<dbReference type="InterPro" id="IPR055290">
    <property type="entry name" value="At3g26010-like"/>
</dbReference>
<dbReference type="CDD" id="cd22157">
    <property type="entry name" value="F-box_AtFBW1-like"/>
    <property type="match status" value="1"/>
</dbReference>
<dbReference type="SMART" id="SM00256">
    <property type="entry name" value="FBOX"/>
    <property type="match status" value="1"/>
</dbReference>
<dbReference type="InterPro" id="IPR006527">
    <property type="entry name" value="F-box-assoc_dom_typ1"/>
</dbReference>
<keyword evidence="3" id="KW-1185">Reference proteome</keyword>
<organism evidence="2 3">
    <name type="scientific">Lactuca sativa</name>
    <name type="common">Garden lettuce</name>
    <dbReference type="NCBI Taxonomy" id="4236"/>
    <lineage>
        <taxon>Eukaryota</taxon>
        <taxon>Viridiplantae</taxon>
        <taxon>Streptophyta</taxon>
        <taxon>Embryophyta</taxon>
        <taxon>Tracheophyta</taxon>
        <taxon>Spermatophyta</taxon>
        <taxon>Magnoliopsida</taxon>
        <taxon>eudicotyledons</taxon>
        <taxon>Gunneridae</taxon>
        <taxon>Pentapetalae</taxon>
        <taxon>asterids</taxon>
        <taxon>campanulids</taxon>
        <taxon>Asterales</taxon>
        <taxon>Asteraceae</taxon>
        <taxon>Cichorioideae</taxon>
        <taxon>Cichorieae</taxon>
        <taxon>Lactucinae</taxon>
        <taxon>Lactuca</taxon>
    </lineage>
</organism>
<protein>
    <recommendedName>
        <fullName evidence="1">F-box domain-containing protein</fullName>
    </recommendedName>
</protein>
<dbReference type="Gramene" id="rna-gnl|WGS:NBSK|LSAT_9X51481_mrna">
    <property type="protein sequence ID" value="cds-PLY93380.1"/>
    <property type="gene ID" value="gene-LSAT_9X51481"/>
</dbReference>
<dbReference type="Gene3D" id="1.20.1280.50">
    <property type="match status" value="1"/>
</dbReference>
<comment type="caution">
    <text evidence="2">The sequence shown here is derived from an EMBL/GenBank/DDBJ whole genome shotgun (WGS) entry which is preliminary data.</text>
</comment>
<dbReference type="InterPro" id="IPR017451">
    <property type="entry name" value="F-box-assoc_interact_dom"/>
</dbReference>
<gene>
    <name evidence="2" type="ORF">LSAT_V11C900477590</name>
</gene>
<dbReference type="SUPFAM" id="SSF81383">
    <property type="entry name" value="F-box domain"/>
    <property type="match status" value="1"/>
</dbReference>
<evidence type="ECO:0000313" key="2">
    <source>
        <dbReference type="EMBL" id="KAJ0186120.1"/>
    </source>
</evidence>
<dbReference type="EMBL" id="NBSK02000009">
    <property type="protein sequence ID" value="KAJ0186120.1"/>
    <property type="molecule type" value="Genomic_DNA"/>
</dbReference>
<dbReference type="PANTHER" id="PTHR35546">
    <property type="entry name" value="F-BOX PROTEIN INTERACTION DOMAIN PROTEIN-RELATED"/>
    <property type="match status" value="1"/>
</dbReference>
<dbReference type="InterPro" id="IPR001810">
    <property type="entry name" value="F-box_dom"/>
</dbReference>
<dbReference type="Proteomes" id="UP000235145">
    <property type="component" value="Unassembled WGS sequence"/>
</dbReference>
<dbReference type="Pfam" id="PF07734">
    <property type="entry name" value="FBA_1"/>
    <property type="match status" value="1"/>
</dbReference>
<dbReference type="NCBIfam" id="TIGR01640">
    <property type="entry name" value="F_box_assoc_1"/>
    <property type="match status" value="1"/>
</dbReference>
<dbReference type="PANTHER" id="PTHR35546:SF115">
    <property type="entry name" value="F-BOX DOMAIN-CONTAINING PROTEIN"/>
    <property type="match status" value="1"/>
</dbReference>
<dbReference type="Pfam" id="PF00646">
    <property type="entry name" value="F-box"/>
    <property type="match status" value="1"/>
</dbReference>
<evidence type="ECO:0000313" key="3">
    <source>
        <dbReference type="Proteomes" id="UP000235145"/>
    </source>
</evidence>
<dbReference type="AlphaFoldDB" id="A0A9R1UFK2"/>
<dbReference type="InterPro" id="IPR036047">
    <property type="entry name" value="F-box-like_dom_sf"/>
</dbReference>
<dbReference type="OrthoDB" id="605328at2759"/>
<sequence length="384" mass="45081">MVITRSKMKKRQMHSGALIGSNDDLLIEILLRLPVASVLRFKSVSKHWRSLLSQRPFTLIYKNGSISRGLFVQDFYVPFDDENRNPPPFHNLDFYPDPRGIRIIQSCNGLLLCCSMHGIQRDFRYYVFNPTTKQFALIPSVPGGGNIRRTISFMGLAFHQTDCPHYKVICIRYIKRDEDRFQIQIYSSETGKWKISDQSFSAPYYTSCSSGVYWHQAIHWAQSSGNPSYFKLDTEELQTMQSYFTIDTKNFIGEKSLYFGESRGCLHLVNRVHRIRRESRLQLNVYEMLNHHSGWFLKYRVKLDELLNARNLAPSFLDQYFIQVFDVVRGEEEEDETFFIVIQTPGRIIRYDFHEKSFKLILDHSTGPLWHRGAHRYIETIVSL</sequence>
<proteinExistence type="predicted"/>
<accession>A0A9R1UFK2</accession>
<evidence type="ECO:0000259" key="1">
    <source>
        <dbReference type="SMART" id="SM00256"/>
    </source>
</evidence>
<reference evidence="2 3" key="1">
    <citation type="journal article" date="2017" name="Nat. Commun.">
        <title>Genome assembly with in vitro proximity ligation data and whole-genome triplication in lettuce.</title>
        <authorList>
            <person name="Reyes-Chin-Wo S."/>
            <person name="Wang Z."/>
            <person name="Yang X."/>
            <person name="Kozik A."/>
            <person name="Arikit S."/>
            <person name="Song C."/>
            <person name="Xia L."/>
            <person name="Froenicke L."/>
            <person name="Lavelle D.O."/>
            <person name="Truco M.J."/>
            <person name="Xia R."/>
            <person name="Zhu S."/>
            <person name="Xu C."/>
            <person name="Xu H."/>
            <person name="Xu X."/>
            <person name="Cox K."/>
            <person name="Korf I."/>
            <person name="Meyers B.C."/>
            <person name="Michelmore R.W."/>
        </authorList>
    </citation>
    <scope>NUCLEOTIDE SEQUENCE [LARGE SCALE GENOMIC DNA]</scope>
    <source>
        <strain evidence="3">cv. Salinas</strain>
        <tissue evidence="2">Seedlings</tissue>
    </source>
</reference>
<name>A0A9R1UFK2_LACSA</name>